<organism evidence="2 3">
    <name type="scientific">Mycolicibacterium doricum</name>
    <dbReference type="NCBI Taxonomy" id="126673"/>
    <lineage>
        <taxon>Bacteria</taxon>
        <taxon>Bacillati</taxon>
        <taxon>Actinomycetota</taxon>
        <taxon>Actinomycetes</taxon>
        <taxon>Mycobacteriales</taxon>
        <taxon>Mycobacteriaceae</taxon>
        <taxon>Mycolicibacterium</taxon>
    </lineage>
</organism>
<dbReference type="Proteomes" id="UP000467201">
    <property type="component" value="Chromosome"/>
</dbReference>
<evidence type="ECO:0000259" key="1">
    <source>
        <dbReference type="Pfam" id="PF05050"/>
    </source>
</evidence>
<protein>
    <recommendedName>
        <fullName evidence="1">Methyltransferase FkbM domain-containing protein</fullName>
    </recommendedName>
</protein>
<reference evidence="2 3" key="1">
    <citation type="journal article" date="2019" name="Emerg. Microbes Infect.">
        <title>Comprehensive subspecies identification of 175 nontuberculous mycobacteria species based on 7547 genomic profiles.</title>
        <authorList>
            <person name="Matsumoto Y."/>
            <person name="Kinjo T."/>
            <person name="Motooka D."/>
            <person name="Nabeya D."/>
            <person name="Jung N."/>
            <person name="Uechi K."/>
            <person name="Horii T."/>
            <person name="Iida T."/>
            <person name="Fujita J."/>
            <person name="Nakamura S."/>
        </authorList>
    </citation>
    <scope>NUCLEOTIDE SEQUENCE [LARGE SCALE GENOMIC DNA]</scope>
    <source>
        <strain evidence="2 3">JCM 12405</strain>
    </source>
</reference>
<dbReference type="PANTHER" id="PTHR34203">
    <property type="entry name" value="METHYLTRANSFERASE, FKBM FAMILY PROTEIN"/>
    <property type="match status" value="1"/>
</dbReference>
<dbReference type="NCBIfam" id="TIGR01444">
    <property type="entry name" value="fkbM_fam"/>
    <property type="match status" value="1"/>
</dbReference>
<dbReference type="EMBL" id="AP022605">
    <property type="protein sequence ID" value="BBZ07809.1"/>
    <property type="molecule type" value="Genomic_DNA"/>
</dbReference>
<dbReference type="AlphaFoldDB" id="A0A7I7VRA2"/>
<evidence type="ECO:0000313" key="3">
    <source>
        <dbReference type="Proteomes" id="UP000467201"/>
    </source>
</evidence>
<dbReference type="SUPFAM" id="SSF53335">
    <property type="entry name" value="S-adenosyl-L-methionine-dependent methyltransferases"/>
    <property type="match status" value="1"/>
</dbReference>
<dbReference type="InterPro" id="IPR006342">
    <property type="entry name" value="FkbM_mtfrase"/>
</dbReference>
<dbReference type="KEGG" id="mdr:MDOR_19780"/>
<feature type="domain" description="Methyltransferase FkbM" evidence="1">
    <location>
        <begin position="119"/>
        <end position="292"/>
    </location>
</feature>
<proteinExistence type="predicted"/>
<accession>A0A7I7VRA2</accession>
<dbReference type="Pfam" id="PF05050">
    <property type="entry name" value="Methyltransf_21"/>
    <property type="match status" value="1"/>
</dbReference>
<dbReference type="InterPro" id="IPR052514">
    <property type="entry name" value="SAM-dependent_MTase"/>
</dbReference>
<gene>
    <name evidence="2" type="ORF">MDOR_19780</name>
</gene>
<name>A0A7I7VRA2_9MYCO</name>
<dbReference type="PANTHER" id="PTHR34203:SF15">
    <property type="entry name" value="SLL1173 PROTEIN"/>
    <property type="match status" value="1"/>
</dbReference>
<sequence>MRSDTEWGLAIRHGRWVDGPVERRRHIAGRALRLTAPRAWRRLPAHVRQRSRGIARLNRLTLRLGASPVAVARMRTGHRMILDLRSGTEWLPYYSGEFDDRRIRVARELMRRRSGIAVDAGANIGLWTVPLALEAAELNRRVIAVEPVPVNTRRLVQNLRLNRVDEFVDVRQVALSDTSGRTTMTLREDFLGGAQTGNAAVFVDDGADDSWSRTEVATRTLDEVLDDLGKPPVSVLKIDVEGHEDRLLAGAQTTVSQNRPIVFAEWNAVYYSRRGIDVTKATAPLLRAWDYRCLRRVRQHTWIVDDLFRSRLPLEDVVLVPEEDAAEVVDLMHRVVGDGR</sequence>
<dbReference type="InterPro" id="IPR029063">
    <property type="entry name" value="SAM-dependent_MTases_sf"/>
</dbReference>
<evidence type="ECO:0000313" key="2">
    <source>
        <dbReference type="EMBL" id="BBZ07809.1"/>
    </source>
</evidence>
<dbReference type="Gene3D" id="3.40.50.150">
    <property type="entry name" value="Vaccinia Virus protein VP39"/>
    <property type="match status" value="1"/>
</dbReference>